<dbReference type="CDD" id="cd11537">
    <property type="entry name" value="NTP-PPase_RS21-C6_like"/>
    <property type="match status" value="1"/>
</dbReference>
<dbReference type="PANTHER" id="PTHR46523:SF1">
    <property type="entry name" value="DCTP PYROPHOSPHATASE 1"/>
    <property type="match status" value="1"/>
</dbReference>
<dbReference type="Gene3D" id="1.10.287.1080">
    <property type="entry name" value="MazG-like"/>
    <property type="match status" value="1"/>
</dbReference>
<dbReference type="Proteomes" id="UP000560069">
    <property type="component" value="Unassembled WGS sequence"/>
</dbReference>
<comment type="caution">
    <text evidence="1">The sequence shown here is derived from an EMBL/GenBank/DDBJ whole genome shotgun (WGS) entry which is preliminary data.</text>
</comment>
<protein>
    <submittedName>
        <fullName evidence="1">NTP pyrophosphatase (Non-canonical NTP hydrolase)</fullName>
    </submittedName>
</protein>
<organism evidence="1 2">
    <name type="scientific">Nesterenkonia sandarakina</name>
    <dbReference type="NCBI Taxonomy" id="272918"/>
    <lineage>
        <taxon>Bacteria</taxon>
        <taxon>Bacillati</taxon>
        <taxon>Actinomycetota</taxon>
        <taxon>Actinomycetes</taxon>
        <taxon>Micrococcales</taxon>
        <taxon>Micrococcaceae</taxon>
        <taxon>Nesterenkonia</taxon>
    </lineage>
</organism>
<dbReference type="PANTHER" id="PTHR46523">
    <property type="entry name" value="DCTP PYROPHOSPHATASE 1"/>
    <property type="match status" value="1"/>
</dbReference>
<keyword evidence="1" id="KW-0378">Hydrolase</keyword>
<dbReference type="RefSeq" id="WP_179441947.1">
    <property type="nucleotide sequence ID" value="NZ_BAAALK010000002.1"/>
</dbReference>
<dbReference type="GO" id="GO:0047429">
    <property type="term" value="F:nucleoside triphosphate diphosphatase activity"/>
    <property type="evidence" value="ECO:0007669"/>
    <property type="project" value="InterPro"/>
</dbReference>
<name>A0A7Z0J3W0_9MICC</name>
<reference evidence="1 2" key="1">
    <citation type="submission" date="2020-07" db="EMBL/GenBank/DDBJ databases">
        <title>Sequencing the genomes of 1000 actinobacteria strains.</title>
        <authorList>
            <person name="Klenk H.-P."/>
        </authorList>
    </citation>
    <scope>NUCLEOTIDE SEQUENCE [LARGE SCALE GENOMIC DNA]</scope>
    <source>
        <strain evidence="1 2">DSM 15664</strain>
    </source>
</reference>
<gene>
    <name evidence="1" type="ORF">HNR11_001702</name>
</gene>
<dbReference type="GO" id="GO:0009143">
    <property type="term" value="P:nucleoside triphosphate catabolic process"/>
    <property type="evidence" value="ECO:0007669"/>
    <property type="project" value="InterPro"/>
</dbReference>
<dbReference type="SUPFAM" id="SSF101386">
    <property type="entry name" value="all-alpha NTP pyrophosphatases"/>
    <property type="match status" value="1"/>
</dbReference>
<proteinExistence type="predicted"/>
<evidence type="ECO:0000313" key="1">
    <source>
        <dbReference type="EMBL" id="NYJ17168.1"/>
    </source>
</evidence>
<dbReference type="InterPro" id="IPR052555">
    <property type="entry name" value="dCTP_Pyrophosphatase"/>
</dbReference>
<dbReference type="PIRSF" id="PIRSF029826">
    <property type="entry name" value="UCP029826_pph"/>
    <property type="match status" value="1"/>
</dbReference>
<keyword evidence="2" id="KW-1185">Reference proteome</keyword>
<evidence type="ECO:0000313" key="2">
    <source>
        <dbReference type="Proteomes" id="UP000560069"/>
    </source>
</evidence>
<accession>A0A7Z0J3W0</accession>
<dbReference type="EMBL" id="JACCFQ010000001">
    <property type="protein sequence ID" value="NYJ17168.1"/>
    <property type="molecule type" value="Genomic_DNA"/>
</dbReference>
<dbReference type="AlphaFoldDB" id="A0A7Z0J3W0"/>
<dbReference type="InterPro" id="IPR025984">
    <property type="entry name" value="DCTPP"/>
</dbReference>
<sequence length="106" mass="11987">MSSPETKAAVRNFVAEREWGQFHSPGNLIKSIAIESGELLECMQWSEDIDPARVRSELADVLTYAYLLADRMGWDPDEVVLAKLHETSAKYPVEKARGKSTKYDQL</sequence>
<dbReference type="Pfam" id="PF12643">
    <property type="entry name" value="MazG-like"/>
    <property type="match status" value="1"/>
</dbReference>